<dbReference type="Proteomes" id="UP001295444">
    <property type="component" value="Chromosome 08"/>
</dbReference>
<dbReference type="EMBL" id="OW240919">
    <property type="protein sequence ID" value="CAH2311837.1"/>
    <property type="molecule type" value="Genomic_DNA"/>
</dbReference>
<accession>A0AAD1WL38</accession>
<reference evidence="2" key="1">
    <citation type="submission" date="2022-03" db="EMBL/GenBank/DDBJ databases">
        <authorList>
            <person name="Alioto T."/>
            <person name="Alioto T."/>
            <person name="Gomez Garrido J."/>
        </authorList>
    </citation>
    <scope>NUCLEOTIDE SEQUENCE</scope>
</reference>
<evidence type="ECO:0000313" key="2">
    <source>
        <dbReference type="EMBL" id="CAH2311837.1"/>
    </source>
</evidence>
<protein>
    <submittedName>
        <fullName evidence="2">Uncharacterized protein</fullName>
    </submittedName>
</protein>
<dbReference type="AlphaFoldDB" id="A0AAD1WL38"/>
<evidence type="ECO:0000256" key="1">
    <source>
        <dbReference type="SAM" id="MobiDB-lite"/>
    </source>
</evidence>
<name>A0AAD1WL38_PELCU</name>
<keyword evidence="3" id="KW-1185">Reference proteome</keyword>
<sequence length="160" mass="17861">MAPTCIQNCTQHRCARATASQGVRGRQPRMPERDTQRRNKANPPRATVKRGRRRGRDTFLRPAWGTSQRSPPWTDNRGLERQGQPEICSRAQEDNGQTSGRETAGQAKKPRGPGKWRNGATRSSDKRIVKITYGTEEAWLPLSAVTEPPGIQLQVCSSSQ</sequence>
<proteinExistence type="predicted"/>
<feature type="region of interest" description="Disordered" evidence="1">
    <location>
        <begin position="14"/>
        <end position="125"/>
    </location>
</feature>
<gene>
    <name evidence="2" type="ORF">PECUL_23A036746</name>
</gene>
<evidence type="ECO:0000313" key="3">
    <source>
        <dbReference type="Proteomes" id="UP001295444"/>
    </source>
</evidence>
<organism evidence="2 3">
    <name type="scientific">Pelobates cultripes</name>
    <name type="common">Western spadefoot toad</name>
    <dbReference type="NCBI Taxonomy" id="61616"/>
    <lineage>
        <taxon>Eukaryota</taxon>
        <taxon>Metazoa</taxon>
        <taxon>Chordata</taxon>
        <taxon>Craniata</taxon>
        <taxon>Vertebrata</taxon>
        <taxon>Euteleostomi</taxon>
        <taxon>Amphibia</taxon>
        <taxon>Batrachia</taxon>
        <taxon>Anura</taxon>
        <taxon>Pelobatoidea</taxon>
        <taxon>Pelobatidae</taxon>
        <taxon>Pelobates</taxon>
    </lineage>
</organism>